<dbReference type="InParanoid" id="A0A3Q7I6E3"/>
<reference evidence="1" key="1">
    <citation type="journal article" date="2012" name="Nature">
        <title>The tomato genome sequence provides insights into fleshy fruit evolution.</title>
        <authorList>
            <consortium name="Tomato Genome Consortium"/>
        </authorList>
    </citation>
    <scope>NUCLEOTIDE SEQUENCE [LARGE SCALE GENOMIC DNA]</scope>
    <source>
        <strain evidence="1">cv. Heinz 1706</strain>
    </source>
</reference>
<dbReference type="PANTHER" id="PTHR46405">
    <property type="entry name" value="OS05G0141500 PROTEIN"/>
    <property type="match status" value="1"/>
</dbReference>
<dbReference type="InterPro" id="IPR046934">
    <property type="entry name" value="PIR2-like"/>
</dbReference>
<keyword evidence="2" id="KW-1185">Reference proteome</keyword>
<dbReference type="AlphaFoldDB" id="A0A3Q7I6E3"/>
<dbReference type="EnsemblPlants" id="Solyc09g074175.1.1">
    <property type="protein sequence ID" value="Solyc09g074175.1.1"/>
    <property type="gene ID" value="Solyc09g074175.1"/>
</dbReference>
<accession>A0A3Q7I6E3</accession>
<proteinExistence type="predicted"/>
<name>A0A3Q7I6E3_SOLLC</name>
<reference evidence="1" key="2">
    <citation type="submission" date="2019-01" db="UniProtKB">
        <authorList>
            <consortium name="EnsemblPlants"/>
        </authorList>
    </citation>
    <scope>IDENTIFICATION</scope>
    <source>
        <strain evidence="1">cv. Heinz 1706</strain>
    </source>
</reference>
<sequence length="232" mass="25735">MIAMGSLFLAKKLDSSSSGATKKSLQSKVKILVKCNQPLAKESFDSPCLSSPIAPARDTSKVPPIQDNINEKDLDSLSMEPKSSKKVLDSTTISSAVQDYYVGIPYDESLGKYVPQNKRDEIILLLTSHLKTMQKQLQGWSDWAKALKRGITQLTKGLPTYAESSDSNVVKVERECVMCMHGHILVVFLPLHIKSFVKIAMCFAKRKEWMNAILVGHQLRSGLMSTFLISNS</sequence>
<protein>
    <submittedName>
        <fullName evidence="1">Uncharacterized protein</fullName>
    </submittedName>
</protein>
<dbReference type="Gramene" id="Solyc09g074175.1.1">
    <property type="protein sequence ID" value="Solyc09g074175.1.1"/>
    <property type="gene ID" value="Solyc09g074175.1"/>
</dbReference>
<dbReference type="PANTHER" id="PTHR46405:SF9">
    <property type="entry name" value="E3 UBIQUITIN-PROTEIN LIGASE RF298"/>
    <property type="match status" value="1"/>
</dbReference>
<evidence type="ECO:0000313" key="1">
    <source>
        <dbReference type="EnsemblPlants" id="Solyc09g074175.1.1"/>
    </source>
</evidence>
<dbReference type="Proteomes" id="UP000004994">
    <property type="component" value="Chromosome 9"/>
</dbReference>
<evidence type="ECO:0000313" key="2">
    <source>
        <dbReference type="Proteomes" id="UP000004994"/>
    </source>
</evidence>
<organism evidence="1">
    <name type="scientific">Solanum lycopersicum</name>
    <name type="common">Tomato</name>
    <name type="synonym">Lycopersicon esculentum</name>
    <dbReference type="NCBI Taxonomy" id="4081"/>
    <lineage>
        <taxon>Eukaryota</taxon>
        <taxon>Viridiplantae</taxon>
        <taxon>Streptophyta</taxon>
        <taxon>Embryophyta</taxon>
        <taxon>Tracheophyta</taxon>
        <taxon>Spermatophyta</taxon>
        <taxon>Magnoliopsida</taxon>
        <taxon>eudicotyledons</taxon>
        <taxon>Gunneridae</taxon>
        <taxon>Pentapetalae</taxon>
        <taxon>asterids</taxon>
        <taxon>lamiids</taxon>
        <taxon>Solanales</taxon>
        <taxon>Solanaceae</taxon>
        <taxon>Solanoideae</taxon>
        <taxon>Solaneae</taxon>
        <taxon>Solanum</taxon>
        <taxon>Solanum subgen. Lycopersicon</taxon>
    </lineage>
</organism>